<dbReference type="GeneID" id="6964645"/>
<feature type="compositionally biased region" description="Low complexity" evidence="1">
    <location>
        <begin position="306"/>
        <end position="318"/>
    </location>
</feature>
<name>B6CK67_9VIRU</name>
<evidence type="ECO:0000313" key="3">
    <source>
        <dbReference type="Proteomes" id="UP000107081"/>
    </source>
</evidence>
<feature type="region of interest" description="Disordered" evidence="1">
    <location>
        <begin position="274"/>
        <end position="336"/>
    </location>
</feature>
<accession>B6CK67</accession>
<keyword evidence="3" id="KW-1185">Reference proteome</keyword>
<dbReference type="OrthoDB" id="5371at10239"/>
<dbReference type="RefSeq" id="YP_002265407.1">
    <property type="nucleotide sequence ID" value="NC_011317.1"/>
</dbReference>
<dbReference type="Proteomes" id="UP000107081">
    <property type="component" value="Segment"/>
</dbReference>
<reference evidence="2 3" key="1">
    <citation type="journal article" date="2008" name="PLoS Pathog.">
        <title>Viral paratransgenesis in the malaria vector Anopheles gambiae.</title>
        <authorList>
            <person name="Ren X."/>
            <person name="Hoiczyk E."/>
            <person name="Rasgon J.L."/>
        </authorList>
    </citation>
    <scope>NUCLEOTIDE SEQUENCE [LARGE SCALE GENOMIC DNA]</scope>
</reference>
<evidence type="ECO:0000256" key="1">
    <source>
        <dbReference type="SAM" id="MobiDB-lite"/>
    </source>
</evidence>
<sequence>MNIRRVNTETYIVSAYTVGNMTDSAGGKNWIWENQLESKEDWPTITNNQGSQIHIAPRQYILQLQFNRKGESSIEKITSRISLVKPLVTSTHNYKAAPEPLNQLISHFQLLAQEAGKYLYVNLTNISSQIIRKKLINHILEVYEDDYSPKKLWIITGHRQARPKCYETLSKDAVLKALLTAQAKITEMELMERVYQPWNYTAIVLLTHIAQNKDQAIKPIRERNQPIQQNQADPKKIKAAIINKIYKNKAVPASPTISISSTESWMDQLDRIEKQHTTHSSSTKTTLKRTGDTSPQPGPSKRRVSSHSITETTSISSSPRPIQEETAQESEPESPSFLVRQAQEVQKRLSLFPKLNFSGTSFSIASVTVSKQSISMEIKSNNN</sequence>
<organism evidence="2 3">
    <name type="scientific">Anopheles gambiae densovirus</name>
    <dbReference type="NCBI Taxonomy" id="487311"/>
    <lineage>
        <taxon>Viruses</taxon>
        <taxon>Monodnaviria</taxon>
        <taxon>Shotokuvirae</taxon>
        <taxon>Cossaviricota</taxon>
        <taxon>Quintoviricetes</taxon>
        <taxon>Piccovirales</taxon>
        <taxon>Parvoviridae</taxon>
        <taxon>Hamaparvovirinae</taxon>
        <taxon>Brevihamaparvovirus</taxon>
        <taxon>Brevihamaparvovirus dipteran1</taxon>
    </lineage>
</organism>
<dbReference type="KEGG" id="vg:6964645"/>
<dbReference type="EMBL" id="EU233812">
    <property type="protein sequence ID" value="ABX83664.1"/>
    <property type="molecule type" value="Genomic_DNA"/>
</dbReference>
<protein>
    <submittedName>
        <fullName evidence="2">Non-structural protein 2</fullName>
    </submittedName>
</protein>
<proteinExistence type="predicted"/>
<evidence type="ECO:0000313" key="2">
    <source>
        <dbReference type="EMBL" id="ABX83664.1"/>
    </source>
</evidence>